<evidence type="ECO:0000256" key="5">
    <source>
        <dbReference type="ARBA" id="ARBA00022975"/>
    </source>
</evidence>
<dbReference type="EC" id="2.1.3.2" evidence="3 8"/>
<dbReference type="InterPro" id="IPR006132">
    <property type="entry name" value="Asp/Orn_carbamoyltranf_P-bd"/>
</dbReference>
<comment type="caution">
    <text evidence="12">The sequence shown here is derived from an EMBL/GenBank/DDBJ whole genome shotgun (WGS) entry which is preliminary data.</text>
</comment>
<comment type="similarity">
    <text evidence="2">Belongs to the aspartate/ornithine carbamoyltransferase superfamily. ATCase family.</text>
</comment>
<dbReference type="PANTHER" id="PTHR45753:SF6">
    <property type="entry name" value="ASPARTATE CARBAMOYLTRANSFERASE"/>
    <property type="match status" value="1"/>
</dbReference>
<reference evidence="13" key="1">
    <citation type="submission" date="2018-12" db="EMBL/GenBank/DDBJ databases">
        <title>Tengunoibacter tsumagoiensis gen. nov., sp. nov., Dictyobacter kobayashii sp. nov., D. alpinus sp. nov., and D. joshuensis sp. nov. and description of Dictyobacteraceae fam. nov. within the order Ktedonobacterales isolated from Tengu-no-mugimeshi.</title>
        <authorList>
            <person name="Wang C.M."/>
            <person name="Zheng Y."/>
            <person name="Sakai Y."/>
            <person name="Toyoda A."/>
            <person name="Minakuchi Y."/>
            <person name="Abe K."/>
            <person name="Yokota A."/>
            <person name="Yabe S."/>
        </authorList>
    </citation>
    <scope>NUCLEOTIDE SEQUENCE [LARGE SCALE GENOMIC DNA]</scope>
    <source>
        <strain evidence="13">Uno16</strain>
    </source>
</reference>
<sequence>MYQVPSRIQPEIEMINGDFKGKDIVSLDQFSVEDLTVLFNHTRQMKRIAENNEPSRLLEGLLVGLLFFEPSSRTFGSFAAAVKRLGGQTIEMQNPEVFSSVSKGETFEDTIQVMEAYTNAIVLRHRFSGAAKQAALAANFVPVINAGDGNNEHPTQTLLDMYTLYERFGRLDNLTGLLAGDALNSRTIHSLLRGLSLYENNTMYVLSPRQLQLSRDDYVSLQDRGIRLIEIHREQDIPKNCDFWYWTRVQKERFASAEEYQKAQSEIVVASPELLKTYAKKDMILMDPLPRVESVDPAVDADERAVYLRSQIRNGVYTRMALLALVLGRL</sequence>
<dbReference type="GO" id="GO:0006520">
    <property type="term" value="P:amino acid metabolic process"/>
    <property type="evidence" value="ECO:0007669"/>
    <property type="project" value="InterPro"/>
</dbReference>
<dbReference type="RefSeq" id="WP_126625397.1">
    <property type="nucleotide sequence ID" value="NZ_BIFT01000001.1"/>
</dbReference>
<evidence type="ECO:0000256" key="4">
    <source>
        <dbReference type="ARBA" id="ARBA00022679"/>
    </source>
</evidence>
<evidence type="ECO:0000313" key="13">
    <source>
        <dbReference type="Proteomes" id="UP000287171"/>
    </source>
</evidence>
<proteinExistence type="inferred from homology"/>
<evidence type="ECO:0000256" key="7">
    <source>
        <dbReference type="ARBA" id="ARBA00048859"/>
    </source>
</evidence>
<comment type="function">
    <text evidence="6">Catalyzes the condensation of carbamoyl phosphate and aspartate to form carbamoyl aspartate and inorganic phosphate, the committed step in the de novo pyrimidine nucleotide biosynthesis pathway.</text>
</comment>
<evidence type="ECO:0000259" key="10">
    <source>
        <dbReference type="Pfam" id="PF00185"/>
    </source>
</evidence>
<dbReference type="SUPFAM" id="SSF53671">
    <property type="entry name" value="Aspartate/ornithine carbamoyltransferase"/>
    <property type="match status" value="1"/>
</dbReference>
<evidence type="ECO:0000256" key="8">
    <source>
        <dbReference type="NCBIfam" id="TIGR00670"/>
    </source>
</evidence>
<feature type="domain" description="Aspartate/ornithine carbamoyltransferase Asp/Orn-binding" evidence="10">
    <location>
        <begin position="176"/>
        <end position="325"/>
    </location>
</feature>
<evidence type="ECO:0000256" key="3">
    <source>
        <dbReference type="ARBA" id="ARBA00013008"/>
    </source>
</evidence>
<keyword evidence="5" id="KW-0665">Pyrimidine biosynthesis</keyword>
<dbReference type="UniPathway" id="UPA00070">
    <property type="reaction ID" value="UER00116"/>
</dbReference>
<dbReference type="OrthoDB" id="9774690at2"/>
<dbReference type="EMBL" id="BIFT01000001">
    <property type="protein sequence ID" value="GCE24722.1"/>
    <property type="molecule type" value="Genomic_DNA"/>
</dbReference>
<evidence type="ECO:0000313" key="12">
    <source>
        <dbReference type="EMBL" id="GCE24722.1"/>
    </source>
</evidence>
<dbReference type="InterPro" id="IPR036901">
    <property type="entry name" value="Asp/Orn_carbamoylTrfase_sf"/>
</dbReference>
<organism evidence="12 13">
    <name type="scientific">Dictyobacter alpinus</name>
    <dbReference type="NCBI Taxonomy" id="2014873"/>
    <lineage>
        <taxon>Bacteria</taxon>
        <taxon>Bacillati</taxon>
        <taxon>Chloroflexota</taxon>
        <taxon>Ktedonobacteria</taxon>
        <taxon>Ktedonobacterales</taxon>
        <taxon>Dictyobacteraceae</taxon>
        <taxon>Dictyobacter</taxon>
    </lineage>
</organism>
<dbReference type="PRINTS" id="PR00100">
    <property type="entry name" value="AOTCASE"/>
</dbReference>
<dbReference type="Gene3D" id="3.40.50.1370">
    <property type="entry name" value="Aspartate/ornithine carbamoyltransferase"/>
    <property type="match status" value="2"/>
</dbReference>
<comment type="catalytic activity">
    <reaction evidence="7">
        <text>carbamoyl phosphate + L-aspartate = N-carbamoyl-L-aspartate + phosphate + H(+)</text>
        <dbReference type="Rhea" id="RHEA:20013"/>
        <dbReference type="ChEBI" id="CHEBI:15378"/>
        <dbReference type="ChEBI" id="CHEBI:29991"/>
        <dbReference type="ChEBI" id="CHEBI:32814"/>
        <dbReference type="ChEBI" id="CHEBI:43474"/>
        <dbReference type="ChEBI" id="CHEBI:58228"/>
        <dbReference type="EC" id="2.1.3.2"/>
    </reaction>
</comment>
<comment type="pathway">
    <text evidence="1">Pyrimidine metabolism; UMP biosynthesis via de novo pathway; (S)-dihydroorotate from bicarbonate: step 2/3.</text>
</comment>
<dbReference type="PRINTS" id="PR00101">
    <property type="entry name" value="ATCASE"/>
</dbReference>
<evidence type="ECO:0000256" key="1">
    <source>
        <dbReference type="ARBA" id="ARBA00004852"/>
    </source>
</evidence>
<gene>
    <name evidence="12" type="ORF">KDA_02060</name>
</gene>
<dbReference type="Proteomes" id="UP000287171">
    <property type="component" value="Unassembled WGS sequence"/>
</dbReference>
<dbReference type="AlphaFoldDB" id="A0A402B045"/>
<dbReference type="GO" id="GO:0004070">
    <property type="term" value="F:aspartate carbamoyltransferase activity"/>
    <property type="evidence" value="ECO:0007669"/>
    <property type="project" value="UniProtKB-UniRule"/>
</dbReference>
<protein>
    <recommendedName>
        <fullName evidence="3 8">Aspartate carbamoyltransferase</fullName>
        <ecNumber evidence="3 8">2.1.3.2</ecNumber>
    </recommendedName>
</protein>
<evidence type="ECO:0000259" key="11">
    <source>
        <dbReference type="Pfam" id="PF02729"/>
    </source>
</evidence>
<keyword evidence="4 9" id="KW-0808">Transferase</keyword>
<evidence type="ECO:0000256" key="9">
    <source>
        <dbReference type="RuleBase" id="RU003634"/>
    </source>
</evidence>
<dbReference type="InterPro" id="IPR006130">
    <property type="entry name" value="Asp/Orn_carbamoylTrfase"/>
</dbReference>
<name>A0A402B045_9CHLR</name>
<evidence type="ECO:0000256" key="2">
    <source>
        <dbReference type="ARBA" id="ARBA00008896"/>
    </source>
</evidence>
<dbReference type="InterPro" id="IPR006131">
    <property type="entry name" value="Asp_carbamoyltransf_Asp/Orn-bd"/>
</dbReference>
<keyword evidence="13" id="KW-1185">Reference proteome</keyword>
<dbReference type="GO" id="GO:0016597">
    <property type="term" value="F:amino acid binding"/>
    <property type="evidence" value="ECO:0007669"/>
    <property type="project" value="InterPro"/>
</dbReference>
<feature type="domain" description="Aspartate/ornithine carbamoyltransferase carbamoyl-P binding" evidence="11">
    <location>
        <begin position="22"/>
        <end position="166"/>
    </location>
</feature>
<dbReference type="InterPro" id="IPR002082">
    <property type="entry name" value="Asp_carbamoyltransf"/>
</dbReference>
<accession>A0A402B045</accession>
<dbReference type="GO" id="GO:0044205">
    <property type="term" value="P:'de novo' UMP biosynthetic process"/>
    <property type="evidence" value="ECO:0007669"/>
    <property type="project" value="UniProtKB-UniPathway"/>
</dbReference>
<dbReference type="Pfam" id="PF00185">
    <property type="entry name" value="OTCace"/>
    <property type="match status" value="1"/>
</dbReference>
<evidence type="ECO:0000256" key="6">
    <source>
        <dbReference type="ARBA" id="ARBA00043884"/>
    </source>
</evidence>
<dbReference type="NCBIfam" id="TIGR00670">
    <property type="entry name" value="asp_carb_tr"/>
    <property type="match status" value="1"/>
</dbReference>
<dbReference type="Pfam" id="PF02729">
    <property type="entry name" value="OTCace_N"/>
    <property type="match status" value="1"/>
</dbReference>
<dbReference type="PANTHER" id="PTHR45753">
    <property type="entry name" value="ORNITHINE CARBAMOYLTRANSFERASE, MITOCHONDRIAL"/>
    <property type="match status" value="1"/>
</dbReference>
<dbReference type="GO" id="GO:0006207">
    <property type="term" value="P:'de novo' pyrimidine nucleobase biosynthetic process"/>
    <property type="evidence" value="ECO:0007669"/>
    <property type="project" value="InterPro"/>
</dbReference>